<reference evidence="4 5" key="1">
    <citation type="submission" date="2019-04" db="EMBL/GenBank/DDBJ databases">
        <authorList>
            <person name="Van Vliet M D."/>
        </authorList>
    </citation>
    <scope>NUCLEOTIDE SEQUENCE [LARGE SCALE GENOMIC DNA]</scope>
    <source>
        <strain evidence="4 5">F1</strain>
    </source>
</reference>
<evidence type="ECO:0000259" key="3">
    <source>
        <dbReference type="Pfam" id="PF18912"/>
    </source>
</evidence>
<organism evidence="4 5">
    <name type="scientific">Pontiella desulfatans</name>
    <dbReference type="NCBI Taxonomy" id="2750659"/>
    <lineage>
        <taxon>Bacteria</taxon>
        <taxon>Pseudomonadati</taxon>
        <taxon>Kiritimatiellota</taxon>
        <taxon>Kiritimatiellia</taxon>
        <taxon>Kiritimatiellales</taxon>
        <taxon>Pontiellaceae</taxon>
        <taxon>Pontiella</taxon>
    </lineage>
</organism>
<evidence type="ECO:0000259" key="2">
    <source>
        <dbReference type="Pfam" id="PF00156"/>
    </source>
</evidence>
<proteinExistence type="inferred from homology"/>
<feature type="domain" description="Phosphoribosyltransferase" evidence="2">
    <location>
        <begin position="140"/>
        <end position="232"/>
    </location>
</feature>
<comment type="similarity">
    <text evidence="1">Belongs to the ComF/GntX family.</text>
</comment>
<dbReference type="Pfam" id="PF00156">
    <property type="entry name" value="Pribosyltran"/>
    <property type="match status" value="1"/>
</dbReference>
<dbReference type="InterPro" id="IPR051910">
    <property type="entry name" value="ComF/GntX_DNA_util-trans"/>
</dbReference>
<dbReference type="SUPFAM" id="SSF53271">
    <property type="entry name" value="PRTase-like"/>
    <property type="match status" value="1"/>
</dbReference>
<evidence type="ECO:0000313" key="4">
    <source>
        <dbReference type="EMBL" id="VGO15932.1"/>
    </source>
</evidence>
<dbReference type="InterPro" id="IPR029057">
    <property type="entry name" value="PRTase-like"/>
</dbReference>
<dbReference type="PANTHER" id="PTHR47505:SF1">
    <property type="entry name" value="DNA UTILIZATION PROTEIN YHGH"/>
    <property type="match status" value="1"/>
</dbReference>
<keyword evidence="5" id="KW-1185">Reference proteome</keyword>
<sequence length="234" mass="25811">MKWFLDMVYPRNCIGCGVPSPETFRFICWDCWTDAAKVEPPFCKLCGDPVAGAVDHGFTCYSCTAAKPSFDAARSATRYDGVVGEALRQLKYDKALWLAPDLAAVLRNCLLAEYPGRRFDLVVPVPLYHVRRRGRGYNQSAVLAKELGRRIGCPSMPGMLRRIQPTTTQTNLTAPQRLSNVKNAFESRRQKWLAGRRVLLVDDVMTTGATVDACAKALKQGGASSVHVLTVARG</sequence>
<dbReference type="Gene3D" id="3.40.50.2020">
    <property type="match status" value="1"/>
</dbReference>
<evidence type="ECO:0000256" key="1">
    <source>
        <dbReference type="ARBA" id="ARBA00008007"/>
    </source>
</evidence>
<evidence type="ECO:0008006" key="6">
    <source>
        <dbReference type="Google" id="ProtNLM"/>
    </source>
</evidence>
<dbReference type="InterPro" id="IPR000836">
    <property type="entry name" value="PRTase_dom"/>
</dbReference>
<dbReference type="EMBL" id="CAAHFG010000003">
    <property type="protein sequence ID" value="VGO15932.1"/>
    <property type="molecule type" value="Genomic_DNA"/>
</dbReference>
<dbReference type="InterPro" id="IPR044005">
    <property type="entry name" value="DZR_2"/>
</dbReference>
<dbReference type="RefSeq" id="WP_136081495.1">
    <property type="nucleotide sequence ID" value="NZ_CAAHFG010000003.1"/>
</dbReference>
<dbReference type="CDD" id="cd06223">
    <property type="entry name" value="PRTases_typeI"/>
    <property type="match status" value="1"/>
</dbReference>
<gene>
    <name evidence="4" type="ORF">PDESU_04521</name>
</gene>
<accession>A0A6C2U789</accession>
<dbReference type="AlphaFoldDB" id="A0A6C2U789"/>
<evidence type="ECO:0000313" key="5">
    <source>
        <dbReference type="Proteomes" id="UP000366872"/>
    </source>
</evidence>
<dbReference type="Proteomes" id="UP000366872">
    <property type="component" value="Unassembled WGS sequence"/>
</dbReference>
<dbReference type="PANTHER" id="PTHR47505">
    <property type="entry name" value="DNA UTILIZATION PROTEIN YHGH"/>
    <property type="match status" value="1"/>
</dbReference>
<protein>
    <recommendedName>
        <fullName evidence="6">Phosphoribosyltransferase domain-containing protein</fullName>
    </recommendedName>
</protein>
<feature type="domain" description="Double zinc ribbon" evidence="3">
    <location>
        <begin position="4"/>
        <end position="63"/>
    </location>
</feature>
<dbReference type="Pfam" id="PF18912">
    <property type="entry name" value="DZR_2"/>
    <property type="match status" value="1"/>
</dbReference>
<name>A0A6C2U789_PONDE</name>